<name>A0A9P8QBV8_WICPI</name>
<protein>
    <submittedName>
        <fullName evidence="1">Uncharacterized protein</fullName>
    </submittedName>
</protein>
<organism evidence="1 2">
    <name type="scientific">Wickerhamomyces pijperi</name>
    <name type="common">Yeast</name>
    <name type="synonym">Pichia pijperi</name>
    <dbReference type="NCBI Taxonomy" id="599730"/>
    <lineage>
        <taxon>Eukaryota</taxon>
        <taxon>Fungi</taxon>
        <taxon>Dikarya</taxon>
        <taxon>Ascomycota</taxon>
        <taxon>Saccharomycotina</taxon>
        <taxon>Saccharomycetes</taxon>
        <taxon>Phaffomycetales</taxon>
        <taxon>Wickerhamomycetaceae</taxon>
        <taxon>Wickerhamomyces</taxon>
    </lineage>
</organism>
<evidence type="ECO:0000313" key="2">
    <source>
        <dbReference type="Proteomes" id="UP000774326"/>
    </source>
</evidence>
<proteinExistence type="predicted"/>
<evidence type="ECO:0000313" key="1">
    <source>
        <dbReference type="EMBL" id="KAH3686589.1"/>
    </source>
</evidence>
<gene>
    <name evidence="1" type="ORF">WICPIJ_002433</name>
</gene>
<dbReference type="AlphaFoldDB" id="A0A9P8QBV8"/>
<keyword evidence="2" id="KW-1185">Reference proteome</keyword>
<comment type="caution">
    <text evidence="1">The sequence shown here is derived from an EMBL/GenBank/DDBJ whole genome shotgun (WGS) entry which is preliminary data.</text>
</comment>
<sequence>MLLSQKVLSSIVDAFLLFSFHFRQILAAEQVLATTNSSFAVNDHSMEDYPLEVAELDEDNGDNDDDDDQFKIVDFPQFHYLFDVSPFERPRYLDNIRENLGIPEELTIEEFLELTEDIGLQEDNYEEELCEDSIEECDEEDEEVQSSSFRFRKHYKDYPIDNINQEQSEYFKPRFEKLFAGTWFGEHNFQSLFISGGGIKSLHQKIEAVLPKLYLQCYKAEYKGIEEDTPFKETVLDVNYNASNSGRSKSYNFEFLITLKKENSFPKQRNTKVGLSKKKFRASYVTMVKGFDYQFVGSSDTISGKYNITRAEMPVAMLHTIVSYNRKEGDIAMAFATASSPYNGGVPSNPIDDKILNKCTFKVNRLLMGDSFPEELKKIEIDSMETIPELFGSEWWNLVSR</sequence>
<reference evidence="1" key="2">
    <citation type="submission" date="2021-01" db="EMBL/GenBank/DDBJ databases">
        <authorList>
            <person name="Schikora-Tamarit M.A."/>
        </authorList>
    </citation>
    <scope>NUCLEOTIDE SEQUENCE</scope>
    <source>
        <strain evidence="1">CBS2887</strain>
    </source>
</reference>
<accession>A0A9P8QBV8</accession>
<dbReference type="EMBL" id="JAEUBG010001300">
    <property type="protein sequence ID" value="KAH3686589.1"/>
    <property type="molecule type" value="Genomic_DNA"/>
</dbReference>
<dbReference type="Proteomes" id="UP000774326">
    <property type="component" value="Unassembled WGS sequence"/>
</dbReference>
<reference evidence="1" key="1">
    <citation type="journal article" date="2021" name="Open Biol.">
        <title>Shared evolutionary footprints suggest mitochondrial oxidative damage underlies multiple complex I losses in fungi.</title>
        <authorList>
            <person name="Schikora-Tamarit M.A."/>
            <person name="Marcet-Houben M."/>
            <person name="Nosek J."/>
            <person name="Gabaldon T."/>
        </authorList>
    </citation>
    <scope>NUCLEOTIDE SEQUENCE</scope>
    <source>
        <strain evidence="1">CBS2887</strain>
    </source>
</reference>